<dbReference type="RefSeq" id="WP_011719520.1">
    <property type="nucleotide sequence ID" value="NC_008578.1"/>
</dbReference>
<reference evidence="9 10" key="1">
    <citation type="journal article" date="2009" name="Genome Res.">
        <title>Complete genome of the cellulolytic thermophile Acidothermus cellulolyticus 11B provides insights into its ecophysiological and evolutionary adaptations.</title>
        <authorList>
            <person name="Barabote R.D."/>
            <person name="Xie G."/>
            <person name="Leu D.H."/>
            <person name="Normand P."/>
            <person name="Necsulea A."/>
            <person name="Daubin V."/>
            <person name="Medigue C."/>
            <person name="Adney W.S."/>
            <person name="Xu X.C."/>
            <person name="Lapidus A."/>
            <person name="Parales R.E."/>
            <person name="Detter C."/>
            <person name="Pujic P."/>
            <person name="Bruce D."/>
            <person name="Lavire C."/>
            <person name="Challacombe J.F."/>
            <person name="Brettin T.S."/>
            <person name="Berry A.M."/>
        </authorList>
    </citation>
    <scope>NUCLEOTIDE SEQUENCE [LARGE SCALE GENOMIC DNA]</scope>
    <source>
        <strain evidence="10">ATCC 43068 / DSM 8971 / 11B</strain>
    </source>
</reference>
<evidence type="ECO:0000256" key="3">
    <source>
        <dbReference type="ARBA" id="ARBA00011355"/>
    </source>
</evidence>
<evidence type="ECO:0000313" key="10">
    <source>
        <dbReference type="Proteomes" id="UP000008221"/>
    </source>
</evidence>
<keyword evidence="5" id="KW-0813">Transport</keyword>
<dbReference type="OrthoDB" id="9804960at2"/>
<comment type="function">
    <text evidence="7">The electron transfer flavoprotein serves as a specific electron acceptor for other dehydrogenases. It transfers the electrons to the main respiratory chain via ETF-ubiquinone oxidoreductase (ETF dehydrogenase).</text>
</comment>
<protein>
    <recommendedName>
        <fullName evidence="4">Electron transfer flavoprotein subunit beta</fullName>
    </recommendedName>
</protein>
<evidence type="ECO:0000256" key="2">
    <source>
        <dbReference type="ARBA" id="ARBA00007557"/>
    </source>
</evidence>
<dbReference type="FunCoup" id="A0LSP7">
    <property type="interactions" value="255"/>
</dbReference>
<dbReference type="EMBL" id="CP000481">
    <property type="protein sequence ID" value="ABK52457.1"/>
    <property type="molecule type" value="Genomic_DNA"/>
</dbReference>
<organism evidence="9 10">
    <name type="scientific">Acidothermus cellulolyticus (strain ATCC 43068 / DSM 8971 / 11B)</name>
    <dbReference type="NCBI Taxonomy" id="351607"/>
    <lineage>
        <taxon>Bacteria</taxon>
        <taxon>Bacillati</taxon>
        <taxon>Actinomycetota</taxon>
        <taxon>Actinomycetes</taxon>
        <taxon>Acidothermales</taxon>
        <taxon>Acidothermaceae</taxon>
        <taxon>Acidothermus</taxon>
    </lineage>
</organism>
<dbReference type="SMART" id="SM00893">
    <property type="entry name" value="ETF"/>
    <property type="match status" value="1"/>
</dbReference>
<dbReference type="KEGG" id="ace:Acel_0684"/>
<keyword evidence="10" id="KW-1185">Reference proteome</keyword>
<evidence type="ECO:0000256" key="1">
    <source>
        <dbReference type="ARBA" id="ARBA00001974"/>
    </source>
</evidence>
<evidence type="ECO:0000313" key="9">
    <source>
        <dbReference type="EMBL" id="ABK52457.1"/>
    </source>
</evidence>
<evidence type="ECO:0000259" key="8">
    <source>
        <dbReference type="SMART" id="SM00893"/>
    </source>
</evidence>
<dbReference type="PIRSF" id="PIRSF000090">
    <property type="entry name" value="Beta-ETF"/>
    <property type="match status" value="1"/>
</dbReference>
<name>A0LSP7_ACIC1</name>
<keyword evidence="6" id="KW-0249">Electron transport</keyword>
<dbReference type="InterPro" id="IPR012255">
    <property type="entry name" value="ETF_b"/>
</dbReference>
<feature type="domain" description="Electron transfer flavoprotein alpha/beta-subunit N-terminal" evidence="8">
    <location>
        <begin position="23"/>
        <end position="213"/>
    </location>
</feature>
<accession>A0LSP7</accession>
<dbReference type="InterPro" id="IPR014730">
    <property type="entry name" value="ETF_a/b_N"/>
</dbReference>
<dbReference type="InterPro" id="IPR014729">
    <property type="entry name" value="Rossmann-like_a/b/a_fold"/>
</dbReference>
<evidence type="ECO:0000256" key="6">
    <source>
        <dbReference type="ARBA" id="ARBA00022982"/>
    </source>
</evidence>
<comment type="subunit">
    <text evidence="3">Heterodimer of an alpha and a beta subunit.</text>
</comment>
<dbReference type="HOGENOM" id="CLU_060196_2_0_11"/>
<comment type="similarity">
    <text evidence="2">Belongs to the ETF beta-subunit/FixA family.</text>
</comment>
<comment type="cofactor">
    <cofactor evidence="1">
        <name>FAD</name>
        <dbReference type="ChEBI" id="CHEBI:57692"/>
    </cofactor>
</comment>
<dbReference type="eggNOG" id="COG2086">
    <property type="taxonomic scope" value="Bacteria"/>
</dbReference>
<dbReference type="GO" id="GO:0005829">
    <property type="term" value="C:cytosol"/>
    <property type="evidence" value="ECO:0007669"/>
    <property type="project" value="TreeGrafter"/>
</dbReference>
<dbReference type="CDD" id="cd01714">
    <property type="entry name" value="ETF_beta"/>
    <property type="match status" value="1"/>
</dbReference>
<dbReference type="STRING" id="351607.Acel_0684"/>
<sequence length="260" mass="27473">MRIVVLVKQVPDTWSPKRLRSEDFLLDRAAADGVINELDTYAVEEALRVKERLGEGSVVAMTMGPPASAEAVRKALQMGADEGVCIVDDVLAGSDAVVTSAVLAAAIRRAGFDLVITGAESTDARMGVLAAMLAEQLAVPQATLAAELAVEDGRVRIRRVTGDVESDVVAETPAVVSVLEKINEPRYPSFKGIMAAKTKPLVTWTAAELGFSADAVGLAGSPTEVVAMEERSTERARILVTDDGDAAARLVEFLASRQLV</sequence>
<dbReference type="Pfam" id="PF01012">
    <property type="entry name" value="ETF"/>
    <property type="match status" value="1"/>
</dbReference>
<proteinExistence type="inferred from homology"/>
<dbReference type="Proteomes" id="UP000008221">
    <property type="component" value="Chromosome"/>
</dbReference>
<dbReference type="Gene3D" id="3.40.50.620">
    <property type="entry name" value="HUPs"/>
    <property type="match status" value="1"/>
</dbReference>
<gene>
    <name evidence="9" type="ordered locus">Acel_0684</name>
</gene>
<evidence type="ECO:0000256" key="5">
    <source>
        <dbReference type="ARBA" id="ARBA00022448"/>
    </source>
</evidence>
<dbReference type="PANTHER" id="PTHR21294">
    <property type="entry name" value="ELECTRON TRANSFER FLAVOPROTEIN BETA-SUBUNIT"/>
    <property type="match status" value="1"/>
</dbReference>
<evidence type="ECO:0000256" key="4">
    <source>
        <dbReference type="ARBA" id="ARBA00016797"/>
    </source>
</evidence>
<dbReference type="GO" id="GO:0009055">
    <property type="term" value="F:electron transfer activity"/>
    <property type="evidence" value="ECO:0007669"/>
    <property type="project" value="InterPro"/>
</dbReference>
<dbReference type="InParanoid" id="A0LSP7"/>
<dbReference type="InterPro" id="IPR033948">
    <property type="entry name" value="ETF_beta_N"/>
</dbReference>
<dbReference type="AlphaFoldDB" id="A0LSP7"/>
<dbReference type="PANTHER" id="PTHR21294:SF8">
    <property type="entry name" value="ELECTRON TRANSFER FLAVOPROTEIN SUBUNIT BETA"/>
    <property type="match status" value="1"/>
</dbReference>
<dbReference type="SUPFAM" id="SSF52402">
    <property type="entry name" value="Adenine nucleotide alpha hydrolases-like"/>
    <property type="match status" value="1"/>
</dbReference>
<evidence type="ECO:0000256" key="7">
    <source>
        <dbReference type="ARBA" id="ARBA00025649"/>
    </source>
</evidence>